<proteinExistence type="inferred from homology"/>
<dbReference type="CDD" id="cd03892">
    <property type="entry name" value="M20_peptT"/>
    <property type="match status" value="1"/>
</dbReference>
<feature type="binding site" evidence="11">
    <location>
        <position position="78"/>
    </location>
    <ligand>
        <name>Zn(2+)</name>
        <dbReference type="ChEBI" id="CHEBI:29105"/>
        <label>1</label>
    </ligand>
</feature>
<dbReference type="PANTHER" id="PTHR42994:SF1">
    <property type="entry name" value="PEPTIDASE T"/>
    <property type="match status" value="1"/>
</dbReference>
<dbReference type="PIRSF" id="PIRSF037215">
    <property type="entry name" value="Peptidase_M20B"/>
    <property type="match status" value="1"/>
</dbReference>
<dbReference type="SUPFAM" id="SSF53187">
    <property type="entry name" value="Zn-dependent exopeptidases"/>
    <property type="match status" value="1"/>
</dbReference>
<dbReference type="Pfam" id="PF07687">
    <property type="entry name" value="M20_dimer"/>
    <property type="match status" value="1"/>
</dbReference>
<feature type="binding site" evidence="11">
    <location>
        <position position="139"/>
    </location>
    <ligand>
        <name>Zn(2+)</name>
        <dbReference type="ChEBI" id="CHEBI:29105"/>
        <label>2</label>
    </ligand>
</feature>
<evidence type="ECO:0000256" key="1">
    <source>
        <dbReference type="ARBA" id="ARBA00000870"/>
    </source>
</evidence>
<keyword evidence="14" id="KW-1185">Reference proteome</keyword>
<dbReference type="PROSITE" id="PS00758">
    <property type="entry name" value="ARGE_DAPE_CPG2_1"/>
    <property type="match status" value="1"/>
</dbReference>
<evidence type="ECO:0000256" key="10">
    <source>
        <dbReference type="PIRSR" id="PIRSR037215-1"/>
    </source>
</evidence>
<evidence type="ECO:0000256" key="11">
    <source>
        <dbReference type="PIRSR" id="PIRSR037215-2"/>
    </source>
</evidence>
<dbReference type="EC" id="3.4.11.4" evidence="9"/>
<dbReference type="InterPro" id="IPR002933">
    <property type="entry name" value="Peptidase_M20"/>
</dbReference>
<feature type="active site" description="Proton acceptor" evidence="10">
    <location>
        <position position="173"/>
    </location>
</feature>
<evidence type="ECO:0000256" key="3">
    <source>
        <dbReference type="ARBA" id="ARBA00022438"/>
    </source>
</evidence>
<protein>
    <recommendedName>
        <fullName evidence="9">Peptidase T</fullName>
        <ecNumber evidence="9">3.4.11.4</ecNumber>
    </recommendedName>
</protein>
<feature type="binding site" evidence="11">
    <location>
        <position position="139"/>
    </location>
    <ligand>
        <name>Zn(2+)</name>
        <dbReference type="ChEBI" id="CHEBI:29105"/>
        <label>1</label>
    </ligand>
</feature>
<feature type="binding site" evidence="11">
    <location>
        <position position="196"/>
    </location>
    <ligand>
        <name>Zn(2+)</name>
        <dbReference type="ChEBI" id="CHEBI:29105"/>
        <label>1</label>
    </ligand>
</feature>
<evidence type="ECO:0000256" key="9">
    <source>
        <dbReference type="NCBIfam" id="TIGR01882"/>
    </source>
</evidence>
<dbReference type="Gene3D" id="3.40.630.10">
    <property type="entry name" value="Zn peptidases"/>
    <property type="match status" value="1"/>
</dbReference>
<dbReference type="SUPFAM" id="SSF55031">
    <property type="entry name" value="Bacterial exopeptidase dimerisation domain"/>
    <property type="match status" value="1"/>
</dbReference>
<dbReference type="NCBIfam" id="TIGR01882">
    <property type="entry name" value="peptidase-T"/>
    <property type="match status" value="1"/>
</dbReference>
<feature type="binding site" evidence="11">
    <location>
        <position position="378"/>
    </location>
    <ligand>
        <name>Zn(2+)</name>
        <dbReference type="ChEBI" id="CHEBI:29105"/>
        <label>2</label>
    </ligand>
</feature>
<dbReference type="GO" id="GO:0006508">
    <property type="term" value="P:proteolysis"/>
    <property type="evidence" value="ECO:0007669"/>
    <property type="project" value="UniProtKB-UniRule"/>
</dbReference>
<evidence type="ECO:0000256" key="2">
    <source>
        <dbReference type="ARBA" id="ARBA00009692"/>
    </source>
</evidence>
<dbReference type="STRING" id="1408416.GCA_000702765_00584"/>
<evidence type="ECO:0000256" key="5">
    <source>
        <dbReference type="ARBA" id="ARBA00022723"/>
    </source>
</evidence>
<dbReference type="GO" id="GO:0008270">
    <property type="term" value="F:zinc ion binding"/>
    <property type="evidence" value="ECO:0007669"/>
    <property type="project" value="InterPro"/>
</dbReference>
<keyword evidence="8" id="KW-0482">Metalloprotease</keyword>
<dbReference type="GO" id="GO:0006518">
    <property type="term" value="P:peptide metabolic process"/>
    <property type="evidence" value="ECO:0007669"/>
    <property type="project" value="InterPro"/>
</dbReference>
<sequence>MMSRLVDRFIKYVKIDTQSDHESTTFPSTMKQKDLSNVLVNELKEMGLDAFLDKDGYVYSKLPSNIDKKVPAVGFIAHVDTSPDAPGANVNPRIIKNYDGSLIQLNEEYSMWPEKYPALKRVIGEDIIVTDGNTLLGADDKAGVAEIMEMVHRLTENPDIKHGDIYICFTPDEEIGQGADRFNYDWFKADFAYTADGSEVGGIEYENFNAAAAKLVFTGKSIHPGSAKNKLINSMHLAMEFHSMLNPLQIPANTEGYEGFNHLTDIKGIVEETVSKYIIRNHSMELFKKQQEDFKKIADYMNDKYGYEAVKLTIKEQYLNMYEIIKQNMHIIDYAVEATKRVGLNPQFEAIRGGTDGARLTWGGLPCPNLGTGAFHFHGRLEFASINQMETAVKIYTEIVKLIAE</sequence>
<keyword evidence="5 11" id="KW-0479">Metal-binding</keyword>
<feature type="active site" evidence="10">
    <location>
        <position position="80"/>
    </location>
</feature>
<dbReference type="EMBL" id="LR215050">
    <property type="protein sequence ID" value="VEU81999.1"/>
    <property type="molecule type" value="Genomic_DNA"/>
</dbReference>
<evidence type="ECO:0000313" key="14">
    <source>
        <dbReference type="Proteomes" id="UP000290909"/>
    </source>
</evidence>
<organism evidence="13 14">
    <name type="scientific">Acholeplasma hippikon</name>
    <dbReference type="NCBI Taxonomy" id="264636"/>
    <lineage>
        <taxon>Bacteria</taxon>
        <taxon>Bacillati</taxon>
        <taxon>Mycoplasmatota</taxon>
        <taxon>Mollicutes</taxon>
        <taxon>Acholeplasmatales</taxon>
        <taxon>Acholeplasmataceae</taxon>
        <taxon>Acholeplasma</taxon>
    </lineage>
</organism>
<dbReference type="InterPro" id="IPR036264">
    <property type="entry name" value="Bact_exopeptidase_dim_dom"/>
</dbReference>
<evidence type="ECO:0000256" key="4">
    <source>
        <dbReference type="ARBA" id="ARBA00022670"/>
    </source>
</evidence>
<dbReference type="GO" id="GO:0045148">
    <property type="term" value="F:tripeptide aminopeptidase activity"/>
    <property type="evidence" value="ECO:0007669"/>
    <property type="project" value="UniProtKB-UniRule"/>
</dbReference>
<dbReference type="NCBIfam" id="NF009920">
    <property type="entry name" value="PRK13381.1"/>
    <property type="match status" value="1"/>
</dbReference>
<dbReference type="PROSITE" id="PS00759">
    <property type="entry name" value="ARGE_DAPE_CPG2_2"/>
    <property type="match status" value="1"/>
</dbReference>
<dbReference type="Gene3D" id="3.30.70.360">
    <property type="match status" value="1"/>
</dbReference>
<keyword evidence="6 13" id="KW-0378">Hydrolase</keyword>
<feature type="binding site" evidence="11">
    <location>
        <position position="174"/>
    </location>
    <ligand>
        <name>Zn(2+)</name>
        <dbReference type="ChEBI" id="CHEBI:29105"/>
        <label>2</label>
    </ligand>
</feature>
<evidence type="ECO:0000256" key="7">
    <source>
        <dbReference type="ARBA" id="ARBA00022833"/>
    </source>
</evidence>
<evidence type="ECO:0000313" key="13">
    <source>
        <dbReference type="EMBL" id="VEU81999.1"/>
    </source>
</evidence>
<dbReference type="PANTHER" id="PTHR42994">
    <property type="entry name" value="PEPTIDASE T"/>
    <property type="match status" value="1"/>
</dbReference>
<dbReference type="InterPro" id="IPR011650">
    <property type="entry name" value="Peptidase_M20_dimer"/>
</dbReference>
<dbReference type="KEGG" id="ahk:NCTC10172_00004"/>
<dbReference type="InterPro" id="IPR010161">
    <property type="entry name" value="Peptidase_M20B"/>
</dbReference>
<dbReference type="AlphaFoldDB" id="A0A449BHR4"/>
<keyword evidence="3 13" id="KW-0031">Aminopeptidase</keyword>
<evidence type="ECO:0000259" key="12">
    <source>
        <dbReference type="Pfam" id="PF07687"/>
    </source>
</evidence>
<comment type="similarity">
    <text evidence="2">Belongs to the peptidase M20B family.</text>
</comment>
<keyword evidence="4" id="KW-0645">Protease</keyword>
<comment type="catalytic activity">
    <reaction evidence="1">
        <text>Release of the N-terminal residue from a tripeptide.</text>
        <dbReference type="EC" id="3.4.11.4"/>
    </reaction>
</comment>
<feature type="domain" description="Peptidase M20 dimerisation" evidence="12">
    <location>
        <begin position="205"/>
        <end position="301"/>
    </location>
</feature>
<keyword evidence="7 11" id="KW-0862">Zinc</keyword>
<name>A0A449BHR4_9MOLU</name>
<evidence type="ECO:0000256" key="8">
    <source>
        <dbReference type="ARBA" id="ARBA00023049"/>
    </source>
</evidence>
<dbReference type="NCBIfam" id="NF003976">
    <property type="entry name" value="PRK05469.1"/>
    <property type="match status" value="1"/>
</dbReference>
<dbReference type="GO" id="GO:0008237">
    <property type="term" value="F:metallopeptidase activity"/>
    <property type="evidence" value="ECO:0007669"/>
    <property type="project" value="UniProtKB-KW"/>
</dbReference>
<accession>A0A449BHR4</accession>
<dbReference type="Pfam" id="PF01546">
    <property type="entry name" value="Peptidase_M20"/>
    <property type="match status" value="1"/>
</dbReference>
<reference evidence="13 14" key="1">
    <citation type="submission" date="2019-01" db="EMBL/GenBank/DDBJ databases">
        <authorList>
            <consortium name="Pathogen Informatics"/>
        </authorList>
    </citation>
    <scope>NUCLEOTIDE SEQUENCE [LARGE SCALE GENOMIC DNA]</scope>
    <source>
        <strain evidence="13 14">NCTC10172</strain>
    </source>
</reference>
<dbReference type="Proteomes" id="UP000290909">
    <property type="component" value="Chromosome"/>
</dbReference>
<gene>
    <name evidence="13" type="primary">pepT</name>
    <name evidence="13" type="ORF">NCTC10172_00004</name>
</gene>
<dbReference type="InterPro" id="IPR001261">
    <property type="entry name" value="ArgE/DapE_CS"/>
</dbReference>
<evidence type="ECO:0000256" key="6">
    <source>
        <dbReference type="ARBA" id="ARBA00022801"/>
    </source>
</evidence>
<comment type="cofactor">
    <cofactor evidence="11">
        <name>Zn(2+)</name>
        <dbReference type="ChEBI" id="CHEBI:29105"/>
    </cofactor>
    <text evidence="11">Binds 2 Zn(2+) ions per subunit.</text>
</comment>